<dbReference type="GO" id="GO:0015768">
    <property type="term" value="P:maltose transport"/>
    <property type="evidence" value="ECO:0007669"/>
    <property type="project" value="TreeGrafter"/>
</dbReference>
<organism evidence="4 5">
    <name type="scientific">Rathayibacter festucae DSM 15932</name>
    <dbReference type="NCBI Taxonomy" id="1328866"/>
    <lineage>
        <taxon>Bacteria</taxon>
        <taxon>Bacillati</taxon>
        <taxon>Actinomycetota</taxon>
        <taxon>Actinomycetes</taxon>
        <taxon>Micrococcales</taxon>
        <taxon>Microbacteriaceae</taxon>
        <taxon>Rathayibacter</taxon>
    </lineage>
</organism>
<comment type="similarity">
    <text evidence="1">Belongs to the bacterial solute-binding protein 1 family.</text>
</comment>
<gene>
    <name evidence="4" type="ORF">C1I64_14620</name>
</gene>
<dbReference type="EMBL" id="CP028137">
    <property type="protein sequence ID" value="AZZ53143.1"/>
    <property type="molecule type" value="Genomic_DNA"/>
</dbReference>
<dbReference type="Proteomes" id="UP000285317">
    <property type="component" value="Chromosome"/>
</dbReference>
<evidence type="ECO:0000313" key="4">
    <source>
        <dbReference type="EMBL" id="AZZ53143.1"/>
    </source>
</evidence>
<evidence type="ECO:0000256" key="1">
    <source>
        <dbReference type="ARBA" id="ARBA00008520"/>
    </source>
</evidence>
<evidence type="ECO:0000313" key="5">
    <source>
        <dbReference type="Proteomes" id="UP000285317"/>
    </source>
</evidence>
<dbReference type="AlphaFoldDB" id="A0A3Q9UZZ0"/>
<dbReference type="KEGG" id="rfs:C1I64_14620"/>
<keyword evidence="2" id="KW-0813">Transport</keyword>
<dbReference type="GO" id="GO:1901982">
    <property type="term" value="F:maltose binding"/>
    <property type="evidence" value="ECO:0007669"/>
    <property type="project" value="TreeGrafter"/>
</dbReference>
<sequence length="484" mass="51199">MRLFAPVSEASLTGVRKGSLLTPSQLAQDPGSRRGTHTEERAVVWKNVVGKYASVRRRAVALGALGVAGVLLLTSCTTSDGGPDGSREEGRTLTVWSMDGDYSPETLAAVEERFTKATGAEVDVQVQTWEGIATKVSTALATDSPPDVLDIGNTQVAGYAANGGLLDLTEHRDELAQGQAWLDGLVDPATFDGHLFAVPGFAGARAVVYSKKLWAEAGVMTLPTSYQELTAALDKVKAAHSGTPDFSAFYLPGQYWYAGLQFVWDAGGRIAMQDGDTWWSALSSRASRSGLEAFKEFQNAYSSASSATLNTLDPDQNQIFADGKTSAILTTGVAGVLKANPELSEDELGTFPMPGVDGGTQPVVLGGSNWAVAAKSRNADLARQWIAVATSPEVQRDFVHGVDGWIPNSREGIEAAQSDLSEIERAFFTAALTSESVPANPNWAAIESNREIESLFSSIASGAKSVQEASEEFDAAADDTLNGH</sequence>
<evidence type="ECO:0000256" key="3">
    <source>
        <dbReference type="ARBA" id="ARBA00022729"/>
    </source>
</evidence>
<dbReference type="Gene3D" id="3.40.190.10">
    <property type="entry name" value="Periplasmic binding protein-like II"/>
    <property type="match status" value="2"/>
</dbReference>
<protein>
    <submittedName>
        <fullName evidence="4">ABC transporter substrate-binding protein</fullName>
    </submittedName>
</protein>
<reference evidence="4 5" key="1">
    <citation type="submission" date="2018-03" db="EMBL/GenBank/DDBJ databases">
        <title>Bacteriophage NCPPB3778 and a type I-E CRISPR drive the evolution of the US Biological Select Agent, Rathayibacter toxicus.</title>
        <authorList>
            <person name="Davis E.W.II."/>
            <person name="Tabima J.F."/>
            <person name="Weisberg A.J."/>
            <person name="Dantas Lopes L."/>
            <person name="Wiseman M.S."/>
            <person name="Wiseman M.S."/>
            <person name="Pupko T."/>
            <person name="Belcher M.S."/>
            <person name="Sechler A.J."/>
            <person name="Tancos M.A."/>
            <person name="Schroeder B.K."/>
            <person name="Murray T.D."/>
            <person name="Luster D.G."/>
            <person name="Schneider W.L."/>
            <person name="Rogers E."/>
            <person name="Andreote F.D."/>
            <person name="Grunwald N.J."/>
            <person name="Putnam M.L."/>
            <person name="Chang J.H."/>
        </authorList>
    </citation>
    <scope>NUCLEOTIDE SEQUENCE [LARGE SCALE GENOMIC DNA]</scope>
    <source>
        <strain evidence="4 5">DSM 15932</strain>
    </source>
</reference>
<dbReference type="PANTHER" id="PTHR30061">
    <property type="entry name" value="MALTOSE-BINDING PERIPLASMIC PROTEIN"/>
    <property type="match status" value="1"/>
</dbReference>
<dbReference type="InterPro" id="IPR006059">
    <property type="entry name" value="SBP"/>
</dbReference>
<keyword evidence="3" id="KW-0732">Signal</keyword>
<proteinExistence type="inferred from homology"/>
<name>A0A3Q9UZZ0_9MICO</name>
<dbReference type="GO" id="GO:0055052">
    <property type="term" value="C:ATP-binding cassette (ABC) transporter complex, substrate-binding subunit-containing"/>
    <property type="evidence" value="ECO:0007669"/>
    <property type="project" value="TreeGrafter"/>
</dbReference>
<dbReference type="GO" id="GO:0042956">
    <property type="term" value="P:maltodextrin transmembrane transport"/>
    <property type="evidence" value="ECO:0007669"/>
    <property type="project" value="TreeGrafter"/>
</dbReference>
<evidence type="ECO:0000256" key="2">
    <source>
        <dbReference type="ARBA" id="ARBA00022448"/>
    </source>
</evidence>
<dbReference type="Pfam" id="PF01547">
    <property type="entry name" value="SBP_bac_1"/>
    <property type="match status" value="1"/>
</dbReference>
<dbReference type="PANTHER" id="PTHR30061:SF50">
    <property type="entry name" value="MALTOSE_MALTODEXTRIN-BINDING PERIPLASMIC PROTEIN"/>
    <property type="match status" value="1"/>
</dbReference>
<dbReference type="SUPFAM" id="SSF53850">
    <property type="entry name" value="Periplasmic binding protein-like II"/>
    <property type="match status" value="1"/>
</dbReference>
<accession>A0A3Q9UZZ0</accession>